<evidence type="ECO:0000313" key="4">
    <source>
        <dbReference type="Proteomes" id="UP000562045"/>
    </source>
</evidence>
<dbReference type="RefSeq" id="WP_179650444.1">
    <property type="nucleotide sequence ID" value="NZ_CP022295.1"/>
</dbReference>
<dbReference type="EMBL" id="CP022295">
    <property type="protein sequence ID" value="QSR25744.1"/>
    <property type="molecule type" value="Genomic_DNA"/>
</dbReference>
<evidence type="ECO:0000256" key="1">
    <source>
        <dbReference type="SAM" id="Phobius"/>
    </source>
</evidence>
<keyword evidence="1" id="KW-0472">Membrane</keyword>
<dbReference type="AlphaFoldDB" id="A0A7Z0CQ45"/>
<keyword evidence="1" id="KW-1133">Transmembrane helix</keyword>
<protein>
    <submittedName>
        <fullName evidence="2">Uncharacterized protein</fullName>
    </submittedName>
</protein>
<name>A0A7Z0CQ45_9ACTN</name>
<evidence type="ECO:0000313" key="5">
    <source>
        <dbReference type="Proteomes" id="UP000662818"/>
    </source>
</evidence>
<gene>
    <name evidence="2" type="ORF">BJ993_003670</name>
    <name evidence="3" type="ORF">CFH99_08930</name>
</gene>
<dbReference type="Proteomes" id="UP000562045">
    <property type="component" value="Unassembled WGS sequence"/>
</dbReference>
<keyword evidence="1" id="KW-0812">Transmembrane</keyword>
<sequence length="202" mass="20542">MSGYQRIAVVSTASGSPDLRALGREVARGALVLTAPTGEAKAVAQAVSGDVRPEILLAPVRFPDADRGHRLDALVREHALRDRFRDVVVVADPATVTLLLRALAPGQLASGGAVSVVALPRADPPVSPLRVALLGGVLGALSAVLDGLLPLFVPPLAVGVCGLLLLAVPSQRRTGREALLAAGIGALVVVMIVAGSTRFPSG</sequence>
<evidence type="ECO:0000313" key="3">
    <source>
        <dbReference type="EMBL" id="QSR25744.1"/>
    </source>
</evidence>
<reference evidence="3 5" key="1">
    <citation type="submission" date="2017-06" db="EMBL/GenBank/DDBJ databases">
        <title>Complete Genome Sequence of the Soil Carbazole-Degrading Bacterium Nocardioides aromaticivorans IC177.</title>
        <authorList>
            <person name="Vejarano F."/>
            <person name="Suzuki-Minakuchi C."/>
            <person name="Ohtsubo Y."/>
            <person name="Tsuda M."/>
            <person name="Okada K."/>
            <person name="Nojiri H."/>
        </authorList>
    </citation>
    <scope>NUCLEOTIDE SEQUENCE [LARGE SCALE GENOMIC DNA]</scope>
    <source>
        <strain evidence="3 5">IC177</strain>
    </source>
</reference>
<organism evidence="2 4">
    <name type="scientific">Nocardioides aromaticivorans</name>
    <dbReference type="NCBI Taxonomy" id="200618"/>
    <lineage>
        <taxon>Bacteria</taxon>
        <taxon>Bacillati</taxon>
        <taxon>Actinomycetota</taxon>
        <taxon>Actinomycetes</taxon>
        <taxon>Propionibacteriales</taxon>
        <taxon>Nocardioidaceae</taxon>
        <taxon>Nocardioides</taxon>
    </lineage>
</organism>
<proteinExistence type="predicted"/>
<dbReference type="EMBL" id="JACBZM010000001">
    <property type="protein sequence ID" value="NYI46590.1"/>
    <property type="molecule type" value="Genomic_DNA"/>
</dbReference>
<feature type="transmembrane region" description="Helical" evidence="1">
    <location>
        <begin position="151"/>
        <end position="168"/>
    </location>
</feature>
<reference evidence="2 4" key="2">
    <citation type="submission" date="2020-07" db="EMBL/GenBank/DDBJ databases">
        <title>Sequencing the genomes of 1000 actinobacteria strains.</title>
        <authorList>
            <person name="Klenk H.-P."/>
        </authorList>
    </citation>
    <scope>NUCLEOTIDE SEQUENCE [LARGE SCALE GENOMIC DNA]</scope>
    <source>
        <strain evidence="2 4">DSM 15131</strain>
    </source>
</reference>
<evidence type="ECO:0000313" key="2">
    <source>
        <dbReference type="EMBL" id="NYI46590.1"/>
    </source>
</evidence>
<accession>A0A7Z0CQ45</accession>
<dbReference type="Proteomes" id="UP000662818">
    <property type="component" value="Chromosome"/>
</dbReference>
<feature type="transmembrane region" description="Helical" evidence="1">
    <location>
        <begin position="180"/>
        <end position="199"/>
    </location>
</feature>
<keyword evidence="5" id="KW-1185">Reference proteome</keyword>